<name>A0A9C7EY63_9VIRU</name>
<dbReference type="EMBL" id="LC738871">
    <property type="protein sequence ID" value="BDT62015.1"/>
    <property type="molecule type" value="Genomic_DNA"/>
</dbReference>
<organism evidence="1">
    <name type="scientific">Penaeus monodon majanivirus B</name>
    <dbReference type="NCBI Taxonomy" id="2984272"/>
    <lineage>
        <taxon>Viruses</taxon>
        <taxon>Viruses incertae sedis</taxon>
        <taxon>Naldaviricetes</taxon>
        <taxon>Nimaviridae</taxon>
    </lineage>
</organism>
<sequence>MEYMCKKYFNDNIEFMLRNTITATGCHPFVFLPTATDFWSFCKNGQPIYNVRNILVNARPSSFPPVCGGPAGISQGKQLAWERYCQRQGICDHGCECVVCNRRKFLVDRVRQRIGQLSGEKRVTDVTKWHQGTILMINFYAFTGFLAHRNYAGDVDDKADFFKNLILAIEKSYYMRNKDKQIISGSVGCGNGGGESDTSDVLHTITFGVDEEFRQKLKSPQKKAIFITASIDDDILEGDNISRVQLIALRDRKVSELNCWF</sequence>
<reference evidence="1" key="1">
    <citation type="submission" date="2022-10" db="EMBL/GenBank/DDBJ databases">
        <title>Genome sequences of endogenous nimaviruses in decapod crustaceans.</title>
        <authorList>
            <person name="Kawato S."/>
            <person name="Nozaki R."/>
            <person name="Kondo H."/>
            <person name="Hirono I."/>
        </authorList>
    </citation>
    <scope>NUCLEOTIDE SEQUENCE</scope>
    <source>
        <strain evidence="1">Mikawa2016</strain>
    </source>
</reference>
<evidence type="ECO:0000313" key="1">
    <source>
        <dbReference type="EMBL" id="BDT62015.1"/>
    </source>
</evidence>
<proteinExistence type="predicted"/>
<accession>A0A9C7EY63</accession>
<protein>
    <submittedName>
        <fullName evidence="1">Wsv427-like protein</fullName>
    </submittedName>
</protein>